<keyword evidence="8" id="KW-1185">Reference proteome</keyword>
<organism evidence="7 8">
    <name type="scientific">Devosia salina</name>
    <dbReference type="NCBI Taxonomy" id="2860336"/>
    <lineage>
        <taxon>Bacteria</taxon>
        <taxon>Pseudomonadati</taxon>
        <taxon>Pseudomonadota</taxon>
        <taxon>Alphaproteobacteria</taxon>
        <taxon>Hyphomicrobiales</taxon>
        <taxon>Devosiaceae</taxon>
        <taxon>Devosia</taxon>
    </lineage>
</organism>
<dbReference type="InterPro" id="IPR006664">
    <property type="entry name" value="OMP_bac"/>
</dbReference>
<evidence type="ECO:0000256" key="2">
    <source>
        <dbReference type="ARBA" id="ARBA00023136"/>
    </source>
</evidence>
<dbReference type="Gene3D" id="3.40.1520.20">
    <property type="match status" value="7"/>
</dbReference>
<evidence type="ECO:0000256" key="5">
    <source>
        <dbReference type="SAM" id="MobiDB-lite"/>
    </source>
</evidence>
<evidence type="ECO:0000256" key="3">
    <source>
        <dbReference type="ARBA" id="ARBA00023237"/>
    </source>
</evidence>
<name>A0ABX8WGW9_9HYPH</name>
<keyword evidence="2 4" id="KW-0472">Membrane</keyword>
<dbReference type="PROSITE" id="PS51123">
    <property type="entry name" value="OMPA_2"/>
    <property type="match status" value="1"/>
</dbReference>
<dbReference type="Proteomes" id="UP000825799">
    <property type="component" value="Chromosome"/>
</dbReference>
<accession>A0ABX8WGW9</accession>
<dbReference type="PRINTS" id="PR01021">
    <property type="entry name" value="OMPADOMAIN"/>
</dbReference>
<dbReference type="RefSeq" id="WP_220306599.1">
    <property type="nucleotide sequence ID" value="NZ_CP080590.1"/>
</dbReference>
<dbReference type="PANTHER" id="PTHR30329:SF21">
    <property type="entry name" value="LIPOPROTEIN YIAD-RELATED"/>
    <property type="match status" value="1"/>
</dbReference>
<dbReference type="InterPro" id="IPR006665">
    <property type="entry name" value="OmpA-like"/>
</dbReference>
<reference evidence="7 8" key="1">
    <citation type="submission" date="2021-08" db="EMBL/GenBank/DDBJ databases">
        <title>Devosia salina sp. nov., isolated from the South China Sea sediment.</title>
        <authorList>
            <person name="Zhou Z."/>
        </authorList>
    </citation>
    <scope>NUCLEOTIDE SEQUENCE [LARGE SCALE GENOMIC DNA]</scope>
    <source>
        <strain evidence="7 8">SCS-3</strain>
    </source>
</reference>
<keyword evidence="3" id="KW-0998">Cell outer membrane</keyword>
<evidence type="ECO:0000259" key="6">
    <source>
        <dbReference type="PROSITE" id="PS51123"/>
    </source>
</evidence>
<feature type="domain" description="OmpA-like" evidence="6">
    <location>
        <begin position="940"/>
        <end position="1058"/>
    </location>
</feature>
<protein>
    <submittedName>
        <fullName evidence="7">OmpA family protein</fullName>
    </submittedName>
</protein>
<dbReference type="InterPro" id="IPR050330">
    <property type="entry name" value="Bact_OuterMem_StrucFunc"/>
</dbReference>
<sequence length="1061" mass="110026">MIRDLLKWVAPGLVTVLGGTVAALAMASPAMLDTLAQEGRATLEASGQEWAHIALAGRRVTLSGTTASETERDQAIASLTALSGIASVDETVTIAPLATPYRINVSVEGDAISLFGSVPNETMRQELGSIPGLAEVDLQIRSGQPDETLWRAGVNFALAQAELIDSGLFELSGLTLNAAGRARSEKALGAVQMALADLPPGISEGNIVVEPVRIAPYTWRAEFDGNRIAISGHVPEERVADRLRLADVAGVPIATGLSLASGAPEGFAERTKLLVEQLARLEQGEARIIDGVSHLEGVPPSIEVAQAVTEALSGTDSIVDLAPPRITEYWLSINRQPGGALVFDGYVPDDATRENFAALAGADVSFLKYGAGAPEGYRRAVDFGLELLGHMSEGRFSLRSETISISGTAQSPTDYRAMENLLQSAVPQGLVLGEMAVQAPRAANYVFSARRDAGGSIVLEGMVPSPAVEADLLAQAGSAATSKLSFASGESPNFVSSAGQAMAFLPWLRQGSVRFDGTGWSVEGEPASAIDKGSIQTEFAVLGLAQAGWTLALSEPPALPSVADPFVWSGERLPDGSFLFAGNVPAAALQSWLKIHVGTRVTDTTRIAKGAPEDFPAKARAAVDALLGLEQGRAAFDGKGWTLSGTAADSVARDAVLALAAAADLSANAGISIPDPAPVEPYFWAATKAADGSVVLDGAVPAESLQRFLAVRAGAAVVDQTVVRPDAPDGFAADVLQAMDMLTLLAEGQVAYDGERWTASGTLLDADAEAQAQGMLGTSAPRWTLALALPQPTEPDDQAVAQAQEPGPTEPPPADAVAPQEPEEPYRFSATRAADGTVTLAGSVPAVATARYLAMLAGTESDALTIAAGGPGDFVPNAQAGLRALLQLQQGRLDFAGGAWHLDGKAASRQEQAAIEAQIAALGAGWTSAISAPSGLDQCRTRVAELSEHNAILFQSGAAIIAAGANAELDAFAEALNQCPDAVVEVEGHTDSDGDDQRNLALSVARAESVVNALIERGVSASRLYAIGYGEMRPVADNDTADGKRRNRRIVVTVRDADGQD</sequence>
<dbReference type="Gene3D" id="3.30.1330.60">
    <property type="entry name" value="OmpA-like domain"/>
    <property type="match status" value="1"/>
</dbReference>
<dbReference type="Pfam" id="PF00691">
    <property type="entry name" value="OmpA"/>
    <property type="match status" value="1"/>
</dbReference>
<evidence type="ECO:0000256" key="4">
    <source>
        <dbReference type="PROSITE-ProRule" id="PRU00473"/>
    </source>
</evidence>
<comment type="subcellular location">
    <subcellularLocation>
        <location evidence="1">Cell outer membrane</location>
    </subcellularLocation>
</comment>
<feature type="region of interest" description="Disordered" evidence="5">
    <location>
        <begin position="794"/>
        <end position="823"/>
    </location>
</feature>
<dbReference type="InterPro" id="IPR036737">
    <property type="entry name" value="OmpA-like_sf"/>
</dbReference>
<dbReference type="EMBL" id="CP080590">
    <property type="protein sequence ID" value="QYO78119.1"/>
    <property type="molecule type" value="Genomic_DNA"/>
</dbReference>
<dbReference type="SUPFAM" id="SSF103088">
    <property type="entry name" value="OmpA-like"/>
    <property type="match status" value="1"/>
</dbReference>
<dbReference type="CDD" id="cd07185">
    <property type="entry name" value="OmpA_C-like"/>
    <property type="match status" value="1"/>
</dbReference>
<proteinExistence type="predicted"/>
<dbReference type="PANTHER" id="PTHR30329">
    <property type="entry name" value="STATOR ELEMENT OF FLAGELLAR MOTOR COMPLEX"/>
    <property type="match status" value="1"/>
</dbReference>
<evidence type="ECO:0000313" key="7">
    <source>
        <dbReference type="EMBL" id="QYO78119.1"/>
    </source>
</evidence>
<evidence type="ECO:0000313" key="8">
    <source>
        <dbReference type="Proteomes" id="UP000825799"/>
    </source>
</evidence>
<evidence type="ECO:0000256" key="1">
    <source>
        <dbReference type="ARBA" id="ARBA00004442"/>
    </source>
</evidence>
<gene>
    <name evidence="7" type="ORF">K1X15_06050</name>
</gene>